<organism evidence="2 3">
    <name type="scientific">Micromonospora globispora</name>
    <dbReference type="NCBI Taxonomy" id="1450148"/>
    <lineage>
        <taxon>Bacteria</taxon>
        <taxon>Bacillati</taxon>
        <taxon>Actinomycetota</taxon>
        <taxon>Actinomycetes</taxon>
        <taxon>Micromonosporales</taxon>
        <taxon>Micromonosporaceae</taxon>
        <taxon>Micromonospora</taxon>
    </lineage>
</organism>
<dbReference type="Proteomes" id="UP000245683">
    <property type="component" value="Unassembled WGS sequence"/>
</dbReference>
<feature type="domain" description="SGNH" evidence="1">
    <location>
        <begin position="12"/>
        <end position="216"/>
    </location>
</feature>
<evidence type="ECO:0000259" key="1">
    <source>
        <dbReference type="Pfam" id="PF19040"/>
    </source>
</evidence>
<dbReference type="SUPFAM" id="SSF52266">
    <property type="entry name" value="SGNH hydrolase"/>
    <property type="match status" value="1"/>
</dbReference>
<evidence type="ECO:0000313" key="3">
    <source>
        <dbReference type="Proteomes" id="UP000245683"/>
    </source>
</evidence>
<proteinExistence type="predicted"/>
<name>A0A317KGV8_9ACTN</name>
<dbReference type="Gene3D" id="3.40.50.1110">
    <property type="entry name" value="SGNH hydrolase"/>
    <property type="match status" value="1"/>
</dbReference>
<dbReference type="AlphaFoldDB" id="A0A317KGV8"/>
<accession>A0A317KGV8</accession>
<reference evidence="3" key="1">
    <citation type="submission" date="2018-05" db="EMBL/GenBank/DDBJ databases">
        <title>Micromonospora globispora sp. nov. and Micromonospora rugosa sp. nov., isolated from marine sediment.</title>
        <authorList>
            <person name="Carro L."/>
            <person name="Aysel V."/>
            <person name="Cetin D."/>
            <person name="Igual J.M."/>
            <person name="Klenk H.-P."/>
            <person name="Trujillo M.E."/>
            <person name="Sahin N."/>
        </authorList>
    </citation>
    <scope>NUCLEOTIDE SEQUENCE [LARGE SCALE GENOMIC DNA]</scope>
    <source>
        <strain evidence="3">S2904</strain>
    </source>
</reference>
<sequence>MPPVRRPGRKPGEPRVAFLGDSVAWSLGSYLPEQQKLAVSVRAVQGCGIARLPELRYIGEPHPNYPGCEHWDARWQRGVRADDPDVAVILLDRWELMDRKLDGRWQHVGDPAFDRYLTEELDRAIEIAASRGAHVTLLTAPYTRRAERPDGGLWPEDDAERVDAWNRLLRAAADRHRATVLDLNRRVCPDGRFTWDAGGVRVRSDGLHFTPEGVQQWIAPWLLPQLYRLALQGA</sequence>
<dbReference type="Pfam" id="PF19040">
    <property type="entry name" value="SGNH"/>
    <property type="match status" value="1"/>
</dbReference>
<dbReference type="InterPro" id="IPR043968">
    <property type="entry name" value="SGNH"/>
</dbReference>
<protein>
    <recommendedName>
        <fullName evidence="1">SGNH domain-containing protein</fullName>
    </recommendedName>
</protein>
<keyword evidence="3" id="KW-1185">Reference proteome</keyword>
<comment type="caution">
    <text evidence="2">The sequence shown here is derived from an EMBL/GenBank/DDBJ whole genome shotgun (WGS) entry which is preliminary data.</text>
</comment>
<evidence type="ECO:0000313" key="2">
    <source>
        <dbReference type="EMBL" id="PWU52087.1"/>
    </source>
</evidence>
<dbReference type="InterPro" id="IPR036514">
    <property type="entry name" value="SGNH_hydro_sf"/>
</dbReference>
<gene>
    <name evidence="2" type="ORF">DLJ46_03780</name>
</gene>
<dbReference type="EMBL" id="QGSV01000076">
    <property type="protein sequence ID" value="PWU52087.1"/>
    <property type="molecule type" value="Genomic_DNA"/>
</dbReference>